<dbReference type="Proteomes" id="UP000570823">
    <property type="component" value="Unassembled WGS sequence"/>
</dbReference>
<feature type="transmembrane region" description="Helical" evidence="8">
    <location>
        <begin position="66"/>
        <end position="91"/>
    </location>
</feature>
<keyword evidence="7 8" id="KW-0472">Membrane</keyword>
<dbReference type="Pfam" id="PF04143">
    <property type="entry name" value="Sulf_transp"/>
    <property type="match status" value="1"/>
</dbReference>
<dbReference type="InterPro" id="IPR007272">
    <property type="entry name" value="Sulf_transp_TsuA/YedE"/>
</dbReference>
<comment type="subcellular location">
    <subcellularLocation>
        <location evidence="1">Cell inner membrane</location>
        <topology evidence="1">Multi-pass membrane protein</topology>
    </subcellularLocation>
</comment>
<dbReference type="AlphaFoldDB" id="A0A7K4HPG6"/>
<keyword evidence="10" id="KW-1185">Reference proteome</keyword>
<feature type="transmembrane region" description="Helical" evidence="8">
    <location>
        <begin position="6"/>
        <end position="23"/>
    </location>
</feature>
<dbReference type="OrthoDB" id="42259at2157"/>
<feature type="transmembrane region" description="Helical" evidence="8">
    <location>
        <begin position="137"/>
        <end position="162"/>
    </location>
</feature>
<evidence type="ECO:0000256" key="3">
    <source>
        <dbReference type="ARBA" id="ARBA00022475"/>
    </source>
</evidence>
<comment type="caution">
    <text evidence="9">The sequence shown here is derived from an EMBL/GenBank/DDBJ whole genome shotgun (WGS) entry which is preliminary data.</text>
</comment>
<keyword evidence="5 8" id="KW-0812">Transmembrane</keyword>
<keyword evidence="6 8" id="KW-1133">Transmembrane helix</keyword>
<evidence type="ECO:0000313" key="10">
    <source>
        <dbReference type="Proteomes" id="UP000570823"/>
    </source>
</evidence>
<proteinExistence type="predicted"/>
<keyword evidence="2" id="KW-0813">Transport</keyword>
<protein>
    <submittedName>
        <fullName evidence="9">YeeE/YedE family protein</fullName>
    </submittedName>
</protein>
<evidence type="ECO:0000256" key="6">
    <source>
        <dbReference type="ARBA" id="ARBA00022989"/>
    </source>
</evidence>
<dbReference type="EMBL" id="JABXWR010000001">
    <property type="protein sequence ID" value="NVO66800.1"/>
    <property type="molecule type" value="Genomic_DNA"/>
</dbReference>
<evidence type="ECO:0000256" key="7">
    <source>
        <dbReference type="ARBA" id="ARBA00023136"/>
    </source>
</evidence>
<name>A0A7K4HPG6_9EURY</name>
<evidence type="ECO:0000256" key="5">
    <source>
        <dbReference type="ARBA" id="ARBA00022692"/>
    </source>
</evidence>
<dbReference type="PANTHER" id="PTHR30574">
    <property type="entry name" value="INNER MEMBRANE PROTEIN YEDE"/>
    <property type="match status" value="1"/>
</dbReference>
<sequence>MDWTPYIAGAGIGVLSWLAFLLSDRPLGCSTAYARTSGMIERAVRGKVVLDRAYYKQFAPRIDWEWMLVLGVVIGAGATALLTGAFALVWVPPTFEAAFGPSVPLRLAVALAGGVLMGIGSRWAGGCTSGHGISGTLQLALSSWVAVFVFFASGILFAFLLYGVRP</sequence>
<gene>
    <name evidence="9" type="ORF">HWN36_05625</name>
</gene>
<dbReference type="GO" id="GO:0005886">
    <property type="term" value="C:plasma membrane"/>
    <property type="evidence" value="ECO:0007669"/>
    <property type="project" value="UniProtKB-SubCell"/>
</dbReference>
<accession>A0A7K4HPG6</accession>
<evidence type="ECO:0000256" key="1">
    <source>
        <dbReference type="ARBA" id="ARBA00004429"/>
    </source>
</evidence>
<evidence type="ECO:0000256" key="4">
    <source>
        <dbReference type="ARBA" id="ARBA00022519"/>
    </source>
</evidence>
<organism evidence="9 10">
    <name type="scientific">Methanofollis tationis</name>
    <dbReference type="NCBI Taxonomy" id="81417"/>
    <lineage>
        <taxon>Archaea</taxon>
        <taxon>Methanobacteriati</taxon>
        <taxon>Methanobacteriota</taxon>
        <taxon>Stenosarchaea group</taxon>
        <taxon>Methanomicrobia</taxon>
        <taxon>Methanomicrobiales</taxon>
        <taxon>Methanomicrobiaceae</taxon>
        <taxon>Methanofollis</taxon>
    </lineage>
</organism>
<feature type="transmembrane region" description="Helical" evidence="8">
    <location>
        <begin position="103"/>
        <end position="125"/>
    </location>
</feature>
<evidence type="ECO:0000256" key="2">
    <source>
        <dbReference type="ARBA" id="ARBA00022448"/>
    </source>
</evidence>
<dbReference type="RefSeq" id="WP_176788461.1">
    <property type="nucleotide sequence ID" value="NZ_JABXWR010000001.1"/>
</dbReference>
<keyword evidence="3" id="KW-1003">Cell membrane</keyword>
<evidence type="ECO:0000313" key="9">
    <source>
        <dbReference type="EMBL" id="NVO66800.1"/>
    </source>
</evidence>
<reference evidence="9 10" key="1">
    <citation type="submission" date="2020-06" db="EMBL/GenBank/DDBJ databases">
        <title>Methanofollis fontis sp. nov., a methanogen isolated from marine sediments near a cold seep at Four-Way Closure Ridge offshore southwestern Taiwan.</title>
        <authorList>
            <person name="Chen S.-C."/>
            <person name="Teng N.-H."/>
            <person name="Lin Y.-S."/>
            <person name="Lai M.-C."/>
            <person name="Chen H.-H."/>
            <person name="Wang C.-C."/>
        </authorList>
    </citation>
    <scope>NUCLEOTIDE SEQUENCE [LARGE SCALE GENOMIC DNA]</scope>
    <source>
        <strain evidence="9 10">DSM 2702</strain>
    </source>
</reference>
<evidence type="ECO:0000256" key="8">
    <source>
        <dbReference type="SAM" id="Phobius"/>
    </source>
</evidence>
<keyword evidence="4" id="KW-0997">Cell inner membrane</keyword>
<dbReference type="PANTHER" id="PTHR30574:SF1">
    <property type="entry name" value="SULPHUR TRANSPORT DOMAIN-CONTAINING PROTEIN"/>
    <property type="match status" value="1"/>
</dbReference>